<feature type="domain" description="Thioredoxin-like fold" evidence="1">
    <location>
        <begin position="5"/>
        <end position="65"/>
    </location>
</feature>
<evidence type="ECO:0000313" key="2">
    <source>
        <dbReference type="EMBL" id="VAW37188.1"/>
    </source>
</evidence>
<dbReference type="Gene3D" id="3.40.30.10">
    <property type="entry name" value="Glutaredoxin"/>
    <property type="match status" value="1"/>
</dbReference>
<proteinExistence type="predicted"/>
<reference evidence="2" key="1">
    <citation type="submission" date="2018-06" db="EMBL/GenBank/DDBJ databases">
        <authorList>
            <person name="Zhirakovskaya E."/>
        </authorList>
    </citation>
    <scope>NUCLEOTIDE SEQUENCE</scope>
</reference>
<dbReference type="Pfam" id="PF13192">
    <property type="entry name" value="Thioredoxin_3"/>
    <property type="match status" value="1"/>
</dbReference>
<dbReference type="SUPFAM" id="SSF52833">
    <property type="entry name" value="Thioredoxin-like"/>
    <property type="match status" value="1"/>
</dbReference>
<gene>
    <name evidence="2" type="ORF">MNBD_DELTA03-646</name>
</gene>
<name>A0A3B0V154_9ZZZZ</name>
<accession>A0A3B0V154</accession>
<evidence type="ECO:0000259" key="1">
    <source>
        <dbReference type="Pfam" id="PF13192"/>
    </source>
</evidence>
<dbReference type="AlphaFoldDB" id="A0A3B0V154"/>
<dbReference type="InterPro" id="IPR012336">
    <property type="entry name" value="Thioredoxin-like_fold"/>
</dbReference>
<dbReference type="InterPro" id="IPR036249">
    <property type="entry name" value="Thioredoxin-like_sf"/>
</dbReference>
<sequence length="93" mass="9860">MTIRKIEVFSAGCPLCEETIEMVNRLSCPSCQTEIIDMKDVKGAARARELNVRTVPAVAIDGRLAECCAGKGPDEVILRGAGLGQAIGLVSDQ</sequence>
<protein>
    <recommendedName>
        <fullName evidence="1">Thioredoxin-like fold domain-containing protein</fullName>
    </recommendedName>
</protein>
<dbReference type="EMBL" id="UOEX01000204">
    <property type="protein sequence ID" value="VAW37188.1"/>
    <property type="molecule type" value="Genomic_DNA"/>
</dbReference>
<organism evidence="2">
    <name type="scientific">hydrothermal vent metagenome</name>
    <dbReference type="NCBI Taxonomy" id="652676"/>
    <lineage>
        <taxon>unclassified sequences</taxon>
        <taxon>metagenomes</taxon>
        <taxon>ecological metagenomes</taxon>
    </lineage>
</organism>